<dbReference type="AlphaFoldDB" id="A0A0P7ZJH3"/>
<dbReference type="Proteomes" id="UP000050360">
    <property type="component" value="Unassembled WGS sequence"/>
</dbReference>
<evidence type="ECO:0000313" key="3">
    <source>
        <dbReference type="Proteomes" id="UP000050360"/>
    </source>
</evidence>
<name>A0A0P7ZJH3_9EURY</name>
<organism evidence="2 3">
    <name type="scientific">Candidatus Methanoperedens nitratireducens</name>
    <dbReference type="NCBI Taxonomy" id="1392998"/>
    <lineage>
        <taxon>Archaea</taxon>
        <taxon>Methanobacteriati</taxon>
        <taxon>Methanobacteriota</taxon>
        <taxon>Stenosarchaea group</taxon>
        <taxon>Methanomicrobia</taxon>
        <taxon>Methanosarcinales</taxon>
        <taxon>ANME-2 cluster</taxon>
        <taxon>Candidatus Methanoperedentaceae</taxon>
        <taxon>Candidatus Methanoperedens</taxon>
    </lineage>
</organism>
<evidence type="ECO:0000313" key="2">
    <source>
        <dbReference type="EMBL" id="KPQ43965.1"/>
    </source>
</evidence>
<comment type="caution">
    <text evidence="2">The sequence shown here is derived from an EMBL/GenBank/DDBJ whole genome shotgun (WGS) entry which is preliminary data.</text>
</comment>
<feature type="compositionally biased region" description="Basic and acidic residues" evidence="1">
    <location>
        <begin position="1"/>
        <end position="32"/>
    </location>
</feature>
<dbReference type="EMBL" id="LKCM01000118">
    <property type="protein sequence ID" value="KPQ43965.1"/>
    <property type="molecule type" value="Genomic_DNA"/>
</dbReference>
<evidence type="ECO:0000256" key="1">
    <source>
        <dbReference type="SAM" id="MobiDB-lite"/>
    </source>
</evidence>
<reference evidence="2 3" key="1">
    <citation type="submission" date="2015-09" db="EMBL/GenBank/DDBJ databases">
        <title>A metagenomics-based metabolic model of nitrate-dependent anaerobic oxidation of methane by Methanoperedens-like archaea.</title>
        <authorList>
            <person name="Arshad A."/>
            <person name="Speth D.R."/>
            <person name="De Graaf R.M."/>
            <person name="Op Den Camp H.J."/>
            <person name="Jetten M.S."/>
            <person name="Welte C.U."/>
        </authorList>
    </citation>
    <scope>NUCLEOTIDE SEQUENCE [LARGE SCALE GENOMIC DNA]</scope>
</reference>
<feature type="region of interest" description="Disordered" evidence="1">
    <location>
        <begin position="1"/>
        <end position="90"/>
    </location>
</feature>
<sequence>MITVNKSDRGKKGREEVKGKSGKGSQDDKKTGETPGSMGEGPERKDESQNGSLIKDGNQSKETPVLKSELGDESKRTTGGLGKNPLDGINHSGLEGLIGRSKADIKIEQELLYTKSIKLTHEELEFIKDMAISVKEEGNISAGIRACIKLAQKQVGDKIKELAAQRKASEAFEI</sequence>
<proteinExistence type="predicted"/>
<protein>
    <submittedName>
        <fullName evidence="2">Uncharacterized protein</fullName>
    </submittedName>
</protein>
<accession>A0A0P7ZJH3</accession>
<gene>
    <name evidence="2" type="ORF">MPEBLZ_01433</name>
</gene>